<dbReference type="PANTHER" id="PTHR32507">
    <property type="entry name" value="NA(+)/H(+) ANTIPORTER 1"/>
    <property type="match status" value="1"/>
</dbReference>
<dbReference type="InterPro" id="IPR006153">
    <property type="entry name" value="Cation/H_exchanger_TM"/>
</dbReference>
<gene>
    <name evidence="10" type="ORF">QOZ88_18055</name>
</gene>
<evidence type="ECO:0000256" key="5">
    <source>
        <dbReference type="ARBA" id="ARBA00022989"/>
    </source>
</evidence>
<feature type="transmembrane region" description="Helical" evidence="8">
    <location>
        <begin position="292"/>
        <end position="311"/>
    </location>
</feature>
<dbReference type="Pfam" id="PF00999">
    <property type="entry name" value="Na_H_Exchanger"/>
    <property type="match status" value="1"/>
</dbReference>
<evidence type="ECO:0000313" key="10">
    <source>
        <dbReference type="EMBL" id="MDP5184544.1"/>
    </source>
</evidence>
<dbReference type="RefSeq" id="WP_306001107.1">
    <property type="nucleotide sequence ID" value="NZ_JASNFN010000025.1"/>
</dbReference>
<organism evidence="10 11">
    <name type="scientific">Blastococcus carthaginiensis</name>
    <dbReference type="NCBI Taxonomy" id="3050034"/>
    <lineage>
        <taxon>Bacteria</taxon>
        <taxon>Bacillati</taxon>
        <taxon>Actinomycetota</taxon>
        <taxon>Actinomycetes</taxon>
        <taxon>Geodermatophilales</taxon>
        <taxon>Geodermatophilaceae</taxon>
        <taxon>Blastococcus</taxon>
    </lineage>
</organism>
<keyword evidence="4 8" id="KW-0812">Transmembrane</keyword>
<feature type="transmembrane region" description="Helical" evidence="8">
    <location>
        <begin position="31"/>
        <end position="49"/>
    </location>
</feature>
<evidence type="ECO:0000256" key="1">
    <source>
        <dbReference type="ARBA" id="ARBA00004651"/>
    </source>
</evidence>
<comment type="caution">
    <text evidence="10">The sequence shown here is derived from an EMBL/GenBank/DDBJ whole genome shotgun (WGS) entry which is preliminary data.</text>
</comment>
<accession>A0ABT9IG35</accession>
<keyword evidence="3" id="KW-0050">Antiport</keyword>
<evidence type="ECO:0000256" key="6">
    <source>
        <dbReference type="ARBA" id="ARBA00023065"/>
    </source>
</evidence>
<evidence type="ECO:0000256" key="8">
    <source>
        <dbReference type="SAM" id="Phobius"/>
    </source>
</evidence>
<feature type="transmembrane region" description="Helical" evidence="8">
    <location>
        <begin position="349"/>
        <end position="366"/>
    </location>
</feature>
<keyword evidence="5 8" id="KW-1133">Transmembrane helix</keyword>
<evidence type="ECO:0000256" key="2">
    <source>
        <dbReference type="ARBA" id="ARBA00022448"/>
    </source>
</evidence>
<evidence type="ECO:0000256" key="3">
    <source>
        <dbReference type="ARBA" id="ARBA00022449"/>
    </source>
</evidence>
<feature type="transmembrane region" description="Helical" evidence="8">
    <location>
        <begin position="6"/>
        <end position="24"/>
    </location>
</feature>
<dbReference type="EMBL" id="JASNFN010000025">
    <property type="protein sequence ID" value="MDP5184544.1"/>
    <property type="molecule type" value="Genomic_DNA"/>
</dbReference>
<dbReference type="Proteomes" id="UP001233673">
    <property type="component" value="Unassembled WGS sequence"/>
</dbReference>
<evidence type="ECO:0000256" key="4">
    <source>
        <dbReference type="ARBA" id="ARBA00022692"/>
    </source>
</evidence>
<reference evidence="11" key="1">
    <citation type="submission" date="2023-05" db="EMBL/GenBank/DDBJ databases">
        <title>Draft genome of Pseudofrankia sp. BMG5.37.</title>
        <authorList>
            <person name="Gtari M."/>
            <person name="Ghodhbane F."/>
            <person name="Sbissi I."/>
        </authorList>
    </citation>
    <scope>NUCLEOTIDE SEQUENCE [LARGE SCALE GENOMIC DNA]</scope>
    <source>
        <strain evidence="11">BMG 814</strain>
    </source>
</reference>
<protein>
    <submittedName>
        <fullName evidence="10">Cation:proton antiporter</fullName>
    </submittedName>
</protein>
<comment type="subcellular location">
    <subcellularLocation>
        <location evidence="1">Cell membrane</location>
        <topology evidence="1">Multi-pass membrane protein</topology>
    </subcellularLocation>
</comment>
<keyword evidence="7 8" id="KW-0472">Membrane</keyword>
<evidence type="ECO:0000259" key="9">
    <source>
        <dbReference type="Pfam" id="PF00999"/>
    </source>
</evidence>
<keyword evidence="2" id="KW-0813">Transport</keyword>
<name>A0ABT9IG35_9ACTN</name>
<evidence type="ECO:0000256" key="7">
    <source>
        <dbReference type="ARBA" id="ARBA00023136"/>
    </source>
</evidence>
<feature type="transmembrane region" description="Helical" evidence="8">
    <location>
        <begin position="317"/>
        <end position="337"/>
    </location>
</feature>
<sequence>MQVGLLYAAAGVATLLAALLPRLLDRAPGSMPMVFTGAGIAAFALFDELPSPDPIRHGTTAVHLTELVVIVSLMGAGLALDRRIGLRRWGSTWRLLAVTMPLTVAAVALLGGWLLGLGAAAAVLLGAALAPTDPVLATEVQVGEPTDDDESEDETRFALTSEAGLNDGLAFPFTYAAIAIAAAGAAPAGWLGEWVAVDLVWRITAGVTAGIAVGWLLRVLFFSRVAERVNLAERAEAFVALTGIFLAYGVAELIEGYGFLAVFACACTVRAAERAHGRHRVLHAHVEQLERLLTVVVLLLVGGAVARGVLAEVGWQHVLLAVLLLLVIRPAAGALALWGSPTGRRERWVIGFFGVRGIGSLYYMAYGLSEADIPGAEQLWATTVLVVVGSVVVHGLAAGPVMQWLDWRRAAVAKQAYGDRDRAPATHL</sequence>
<feature type="domain" description="Cation/H+ exchanger transmembrane" evidence="9">
    <location>
        <begin position="14"/>
        <end position="404"/>
    </location>
</feature>
<evidence type="ECO:0000313" key="11">
    <source>
        <dbReference type="Proteomes" id="UP001233673"/>
    </source>
</evidence>
<keyword evidence="6" id="KW-0406">Ion transport</keyword>
<feature type="transmembrane region" description="Helical" evidence="8">
    <location>
        <begin position="199"/>
        <end position="219"/>
    </location>
</feature>
<feature type="transmembrane region" description="Helical" evidence="8">
    <location>
        <begin position="61"/>
        <end position="80"/>
    </location>
</feature>
<feature type="transmembrane region" description="Helical" evidence="8">
    <location>
        <begin position="92"/>
        <end position="125"/>
    </location>
</feature>
<proteinExistence type="predicted"/>
<keyword evidence="11" id="KW-1185">Reference proteome</keyword>
<feature type="transmembrane region" description="Helical" evidence="8">
    <location>
        <begin position="378"/>
        <end position="399"/>
    </location>
</feature>
<dbReference type="PANTHER" id="PTHR32507:SF8">
    <property type="entry name" value="CNH1P"/>
    <property type="match status" value="1"/>
</dbReference>